<name>A0A1H5U3U7_9RHOB</name>
<evidence type="ECO:0000256" key="1">
    <source>
        <dbReference type="ARBA" id="ARBA00004651"/>
    </source>
</evidence>
<dbReference type="Pfam" id="PF01810">
    <property type="entry name" value="LysE"/>
    <property type="match status" value="1"/>
</dbReference>
<evidence type="ECO:0000256" key="3">
    <source>
        <dbReference type="ARBA" id="ARBA00022692"/>
    </source>
</evidence>
<evidence type="ECO:0000256" key="5">
    <source>
        <dbReference type="ARBA" id="ARBA00023136"/>
    </source>
</evidence>
<evidence type="ECO:0000256" key="6">
    <source>
        <dbReference type="SAM" id="Phobius"/>
    </source>
</evidence>
<gene>
    <name evidence="7" type="ORF">SAMN04488045_0826</name>
</gene>
<dbReference type="PANTHER" id="PTHR30086">
    <property type="entry name" value="ARGININE EXPORTER PROTEIN ARGO"/>
    <property type="match status" value="1"/>
</dbReference>
<feature type="transmembrane region" description="Helical" evidence="6">
    <location>
        <begin position="44"/>
        <end position="65"/>
    </location>
</feature>
<dbReference type="PANTHER" id="PTHR30086:SF20">
    <property type="entry name" value="ARGININE EXPORTER PROTEIN ARGO-RELATED"/>
    <property type="match status" value="1"/>
</dbReference>
<keyword evidence="3 6" id="KW-0812">Transmembrane</keyword>
<keyword evidence="4 6" id="KW-1133">Transmembrane helix</keyword>
<dbReference type="GO" id="GO:0033228">
    <property type="term" value="P:cysteine export across plasma membrane"/>
    <property type="evidence" value="ECO:0007669"/>
    <property type="project" value="TreeGrafter"/>
</dbReference>
<dbReference type="OrthoDB" id="9812084at2"/>
<keyword evidence="2" id="KW-1003">Cell membrane</keyword>
<dbReference type="RefSeq" id="WP_103909172.1">
    <property type="nucleotide sequence ID" value="NZ_FNUZ01000001.1"/>
</dbReference>
<feature type="transmembrane region" description="Helical" evidence="6">
    <location>
        <begin position="141"/>
        <end position="166"/>
    </location>
</feature>
<dbReference type="GO" id="GO:0005886">
    <property type="term" value="C:plasma membrane"/>
    <property type="evidence" value="ECO:0007669"/>
    <property type="project" value="UniProtKB-SubCell"/>
</dbReference>
<dbReference type="AlphaFoldDB" id="A0A1H5U3U7"/>
<feature type="transmembrane region" description="Helical" evidence="6">
    <location>
        <begin position="178"/>
        <end position="196"/>
    </location>
</feature>
<evidence type="ECO:0000256" key="2">
    <source>
        <dbReference type="ARBA" id="ARBA00022475"/>
    </source>
</evidence>
<keyword evidence="8" id="KW-1185">Reference proteome</keyword>
<evidence type="ECO:0000313" key="8">
    <source>
        <dbReference type="Proteomes" id="UP000236752"/>
    </source>
</evidence>
<dbReference type="EMBL" id="FNUZ01000001">
    <property type="protein sequence ID" value="SEF68957.1"/>
    <property type="molecule type" value="Genomic_DNA"/>
</dbReference>
<evidence type="ECO:0000256" key="4">
    <source>
        <dbReference type="ARBA" id="ARBA00022989"/>
    </source>
</evidence>
<comment type="subcellular location">
    <subcellularLocation>
        <location evidence="1">Cell membrane</location>
        <topology evidence="1">Multi-pass membrane protein</topology>
    </subcellularLocation>
</comment>
<dbReference type="Proteomes" id="UP000236752">
    <property type="component" value="Unassembled WGS sequence"/>
</dbReference>
<protein>
    <submittedName>
        <fullName evidence="7">Threonine/homoserine/homoserine lactone efflux protein</fullName>
    </submittedName>
</protein>
<keyword evidence="5 6" id="KW-0472">Membrane</keyword>
<feature type="transmembrane region" description="Helical" evidence="6">
    <location>
        <begin position="72"/>
        <end position="91"/>
    </location>
</feature>
<accession>A0A1H5U3U7</accession>
<evidence type="ECO:0000313" key="7">
    <source>
        <dbReference type="EMBL" id="SEF68957.1"/>
    </source>
</evidence>
<sequence length="199" mass="21794">MNYDLLPALFAFALVTVITPGPNNLMLMASGTNFGFRRTIPHMLGVGLGFPTMCFLVGLGVMKLFDLWPMSYTVLTVVSVLYMLYLAWKIANAAPMGDGTTEGKPLTFLQAASFQWVNPKAWSMALSAITLYASGRDMISVLWVAGMYVLCSCISTTSWTVLGTGIRHLLANPMRLRIFNWSMAALLVLSLVPVLLNQS</sequence>
<dbReference type="GO" id="GO:0015171">
    <property type="term" value="F:amino acid transmembrane transporter activity"/>
    <property type="evidence" value="ECO:0007669"/>
    <property type="project" value="TreeGrafter"/>
</dbReference>
<dbReference type="InterPro" id="IPR001123">
    <property type="entry name" value="LeuE-type"/>
</dbReference>
<reference evidence="7 8" key="1">
    <citation type="submission" date="2016-10" db="EMBL/GenBank/DDBJ databases">
        <authorList>
            <person name="de Groot N.N."/>
        </authorList>
    </citation>
    <scope>NUCLEOTIDE SEQUENCE [LARGE SCALE GENOMIC DNA]</scope>
    <source>
        <strain evidence="7 8">DSM 26915</strain>
    </source>
</reference>
<proteinExistence type="predicted"/>
<organism evidence="7 8">
    <name type="scientific">Thalassococcus halodurans</name>
    <dbReference type="NCBI Taxonomy" id="373675"/>
    <lineage>
        <taxon>Bacteria</taxon>
        <taxon>Pseudomonadati</taxon>
        <taxon>Pseudomonadota</taxon>
        <taxon>Alphaproteobacteria</taxon>
        <taxon>Rhodobacterales</taxon>
        <taxon>Roseobacteraceae</taxon>
        <taxon>Thalassococcus</taxon>
    </lineage>
</organism>